<dbReference type="AlphaFoldDB" id="A0AA39R957"/>
<dbReference type="GO" id="GO:0006508">
    <property type="term" value="P:proteolysis"/>
    <property type="evidence" value="ECO:0007669"/>
    <property type="project" value="InterPro"/>
</dbReference>
<accession>A0AA39R957</accession>
<evidence type="ECO:0000313" key="3">
    <source>
        <dbReference type="EMBL" id="KAK0517143.1"/>
    </source>
</evidence>
<comment type="caution">
    <text evidence="3">The sequence shown here is derived from an EMBL/GenBank/DDBJ whole genome shotgun (WGS) entry which is preliminary data.</text>
</comment>
<feature type="region of interest" description="Disordered" evidence="1">
    <location>
        <begin position="1"/>
        <end position="50"/>
    </location>
</feature>
<keyword evidence="4" id="KW-1185">Reference proteome</keyword>
<evidence type="ECO:0000259" key="2">
    <source>
        <dbReference type="Pfam" id="PF00656"/>
    </source>
</evidence>
<evidence type="ECO:0000256" key="1">
    <source>
        <dbReference type="SAM" id="MobiDB-lite"/>
    </source>
</evidence>
<reference evidence="3" key="1">
    <citation type="submission" date="2023-03" db="EMBL/GenBank/DDBJ databases">
        <title>Complete genome of Cladonia borealis.</title>
        <authorList>
            <person name="Park H."/>
        </authorList>
    </citation>
    <scope>NUCLEOTIDE SEQUENCE</scope>
    <source>
        <strain evidence="3">ANT050790</strain>
    </source>
</reference>
<gene>
    <name evidence="3" type="ORF">JMJ35_000298</name>
</gene>
<dbReference type="Proteomes" id="UP001166286">
    <property type="component" value="Unassembled WGS sequence"/>
</dbReference>
<proteinExistence type="predicted"/>
<organism evidence="3 4">
    <name type="scientific">Cladonia borealis</name>
    <dbReference type="NCBI Taxonomy" id="184061"/>
    <lineage>
        <taxon>Eukaryota</taxon>
        <taxon>Fungi</taxon>
        <taxon>Dikarya</taxon>
        <taxon>Ascomycota</taxon>
        <taxon>Pezizomycotina</taxon>
        <taxon>Lecanoromycetes</taxon>
        <taxon>OSLEUM clade</taxon>
        <taxon>Lecanoromycetidae</taxon>
        <taxon>Lecanorales</taxon>
        <taxon>Lecanorineae</taxon>
        <taxon>Cladoniaceae</taxon>
        <taxon>Cladonia</taxon>
    </lineage>
</organism>
<protein>
    <recommendedName>
        <fullName evidence="2">Peptidase C14 caspase domain-containing protein</fullName>
    </recommendedName>
</protein>
<dbReference type="InterPro" id="IPR011600">
    <property type="entry name" value="Pept_C14_caspase"/>
</dbReference>
<feature type="domain" description="Peptidase C14 caspase" evidence="2">
    <location>
        <begin position="119"/>
        <end position="291"/>
    </location>
</feature>
<feature type="compositionally biased region" description="Polar residues" evidence="1">
    <location>
        <begin position="496"/>
        <end position="513"/>
    </location>
</feature>
<dbReference type="GO" id="GO:0004197">
    <property type="term" value="F:cysteine-type endopeptidase activity"/>
    <property type="evidence" value="ECO:0007669"/>
    <property type="project" value="InterPro"/>
</dbReference>
<feature type="compositionally biased region" description="Polar residues" evidence="1">
    <location>
        <begin position="41"/>
        <end position="50"/>
    </location>
</feature>
<feature type="region of interest" description="Disordered" evidence="1">
    <location>
        <begin position="474"/>
        <end position="522"/>
    </location>
</feature>
<name>A0AA39R957_9LECA</name>
<evidence type="ECO:0000313" key="4">
    <source>
        <dbReference type="Proteomes" id="UP001166286"/>
    </source>
</evidence>
<sequence length="522" mass="57926">MSAVAGSVEYSMAQDPEPTKSPTNEPNSNHVSIEGAEHKTTQAPSDSSSEAFNTVGLVCHSPPLSQVDDRVNDEFDDSDEISKGTMEDGAASEYWERVSSAKNALWSRRTCFKKVVAVIVYWEAATRLERLREQADKLGRIFEDRFKFEVLVYKLPETVTHWDFIATLTPELDKVSNDQDSLFILYYGGHASMMEPTRPRTLGTHLWKKDTCPDSLRIMWSEAESALFTTGAICSKLFIFDCCHAGGIIDPTLKWETSCELLGACAADIKASALEISLFTTAFLEEVSNITYDIREPHSALCSTEKRTRYNLAEFPHYQDFIGRPSRSASTLIKKVGSPADGDDRPRTPSDMLAHLTAISDMVICISVTFNCTGEAFVGELEGVEEDWIRCFNFAPTECDDIIFKACHAAELNAFFDSDLNSCITIWSFPIWLWDAMAPLNGYQHIGIIRPQNLVLAGNDTQIGSAVPECSSNIPTGEVSLSPRSSKPDKLPPFQPTVSEGRSTDFATVASSHQLRERRNSC</sequence>
<dbReference type="EMBL" id="JAFEKC020000001">
    <property type="protein sequence ID" value="KAK0517143.1"/>
    <property type="molecule type" value="Genomic_DNA"/>
</dbReference>
<dbReference type="Pfam" id="PF00656">
    <property type="entry name" value="Peptidase_C14"/>
    <property type="match status" value="1"/>
</dbReference>
<feature type="compositionally biased region" description="Polar residues" evidence="1">
    <location>
        <begin position="20"/>
        <end position="31"/>
    </location>
</feature>